<comment type="caution">
    <text evidence="1">The sequence shown here is derived from an EMBL/GenBank/DDBJ whole genome shotgun (WGS) entry which is preliminary data.</text>
</comment>
<accession>A0A318UMD5</accession>
<gene>
    <name evidence="1" type="ORF">B0O44_10854</name>
</gene>
<evidence type="ECO:0000313" key="2">
    <source>
        <dbReference type="Proteomes" id="UP000248198"/>
    </source>
</evidence>
<organism evidence="1 2">
    <name type="scientific">Pedobacter nutrimenti</name>
    <dbReference type="NCBI Taxonomy" id="1241337"/>
    <lineage>
        <taxon>Bacteria</taxon>
        <taxon>Pseudomonadati</taxon>
        <taxon>Bacteroidota</taxon>
        <taxon>Sphingobacteriia</taxon>
        <taxon>Sphingobacteriales</taxon>
        <taxon>Sphingobacteriaceae</taxon>
        <taxon>Pedobacter</taxon>
    </lineage>
</organism>
<reference evidence="1 2" key="1">
    <citation type="submission" date="2018-06" db="EMBL/GenBank/DDBJ databases">
        <title>Genomic Encyclopedia of Archaeal and Bacterial Type Strains, Phase II (KMG-II): from individual species to whole genera.</title>
        <authorList>
            <person name="Goeker M."/>
        </authorList>
    </citation>
    <scope>NUCLEOTIDE SEQUENCE [LARGE SCALE GENOMIC DNA]</scope>
    <source>
        <strain evidence="1 2">DSM 27372</strain>
    </source>
</reference>
<protein>
    <submittedName>
        <fullName evidence="1">Uncharacterized protein</fullName>
    </submittedName>
</protein>
<dbReference type="EMBL" id="QKLU01000008">
    <property type="protein sequence ID" value="PYF70628.1"/>
    <property type="molecule type" value="Genomic_DNA"/>
</dbReference>
<name>A0A318UMD5_9SPHI</name>
<dbReference type="Proteomes" id="UP000248198">
    <property type="component" value="Unassembled WGS sequence"/>
</dbReference>
<evidence type="ECO:0000313" key="1">
    <source>
        <dbReference type="EMBL" id="PYF70628.1"/>
    </source>
</evidence>
<keyword evidence="2" id="KW-1185">Reference proteome</keyword>
<dbReference type="AlphaFoldDB" id="A0A318UMD5"/>
<proteinExistence type="predicted"/>
<sequence length="66" mass="7977">MVRSKYNSDERIRSKYIDYDTFNKYEKALFERYDKFGFIGDDKERLEALLITVFNTTIEIITLLLL</sequence>